<feature type="binding site" evidence="14">
    <location>
        <position position="203"/>
    </location>
    <ligand>
        <name>substrate</name>
    </ligand>
</feature>
<keyword evidence="8 12" id="KW-0862">Zinc</keyword>
<comment type="similarity">
    <text evidence="5 12">In the C-terminal section; belongs to the HTP reductase family.</text>
</comment>
<feature type="binding site" evidence="14">
    <location>
        <position position="211"/>
    </location>
    <ligand>
        <name>substrate</name>
    </ligand>
</feature>
<dbReference type="InterPro" id="IPR011549">
    <property type="entry name" value="RibD_C"/>
</dbReference>
<evidence type="ECO:0000256" key="8">
    <source>
        <dbReference type="ARBA" id="ARBA00022833"/>
    </source>
</evidence>
<dbReference type="GO" id="GO:0008835">
    <property type="term" value="F:diaminohydroxyphosphoribosylaminopyrimidine deaminase activity"/>
    <property type="evidence" value="ECO:0007669"/>
    <property type="project" value="UniProtKB-EC"/>
</dbReference>
<evidence type="ECO:0000256" key="2">
    <source>
        <dbReference type="ARBA" id="ARBA00004882"/>
    </source>
</evidence>
<feature type="domain" description="CMP/dCMP-type deaminase" evidence="16">
    <location>
        <begin position="5"/>
        <end position="130"/>
    </location>
</feature>
<dbReference type="PIRSF" id="PIRSF006769">
    <property type="entry name" value="RibD"/>
    <property type="match status" value="1"/>
</dbReference>
<feature type="binding site" evidence="15">
    <location>
        <position position="54"/>
    </location>
    <ligand>
        <name>Zn(2+)</name>
        <dbReference type="ChEBI" id="CHEBI:29105"/>
        <note>catalytic</note>
    </ligand>
</feature>
<dbReference type="Gene3D" id="3.40.140.10">
    <property type="entry name" value="Cytidine Deaminase, domain 2"/>
    <property type="match status" value="1"/>
</dbReference>
<evidence type="ECO:0000256" key="7">
    <source>
        <dbReference type="ARBA" id="ARBA00022723"/>
    </source>
</evidence>
<feature type="active site" description="Proton donor" evidence="13">
    <location>
        <position position="56"/>
    </location>
</feature>
<evidence type="ECO:0000256" key="4">
    <source>
        <dbReference type="ARBA" id="ARBA00005259"/>
    </source>
</evidence>
<feature type="binding site" evidence="14">
    <location>
        <position position="207"/>
    </location>
    <ligand>
        <name>NADP(+)</name>
        <dbReference type="ChEBI" id="CHEBI:58349"/>
    </ligand>
</feature>
<dbReference type="InterPro" id="IPR002734">
    <property type="entry name" value="RibDG_C"/>
</dbReference>
<protein>
    <recommendedName>
        <fullName evidence="12">Riboflavin biosynthesis protein RibD</fullName>
    </recommendedName>
    <domain>
        <recommendedName>
            <fullName evidence="12">Diaminohydroxyphosphoribosylaminopyrimidine deaminase</fullName>
            <shortName evidence="12">DRAP deaminase</shortName>
            <ecNumber evidence="12">3.5.4.26</ecNumber>
        </recommendedName>
        <alternativeName>
            <fullName evidence="12">Riboflavin-specific deaminase</fullName>
        </alternativeName>
    </domain>
    <domain>
        <recommendedName>
            <fullName evidence="12">5-amino-6-(5-phosphoribosylamino)uracil reductase</fullName>
            <ecNumber evidence="12">1.1.1.193</ecNumber>
        </recommendedName>
        <alternativeName>
            <fullName evidence="12">HTP reductase</fullName>
        </alternativeName>
    </domain>
</protein>
<dbReference type="InterPro" id="IPR004794">
    <property type="entry name" value="Eubact_RibD"/>
</dbReference>
<evidence type="ECO:0000256" key="15">
    <source>
        <dbReference type="PIRSR" id="PIRSR006769-3"/>
    </source>
</evidence>
<keyword evidence="6 12" id="KW-0686">Riboflavin biosynthesis</keyword>
<dbReference type="GO" id="GO:0008270">
    <property type="term" value="F:zinc ion binding"/>
    <property type="evidence" value="ECO:0007669"/>
    <property type="project" value="InterPro"/>
</dbReference>
<feature type="binding site" evidence="14">
    <location>
        <position position="177"/>
    </location>
    <ligand>
        <name>NADP(+)</name>
        <dbReference type="ChEBI" id="CHEBI:58349"/>
    </ligand>
</feature>
<evidence type="ECO:0000256" key="5">
    <source>
        <dbReference type="ARBA" id="ARBA00007417"/>
    </source>
</evidence>
<feature type="binding site" evidence="14">
    <location>
        <position position="191"/>
    </location>
    <ligand>
        <name>substrate</name>
    </ligand>
</feature>
<dbReference type="Pfam" id="PF01872">
    <property type="entry name" value="RibD_C"/>
    <property type="match status" value="1"/>
</dbReference>
<comment type="similarity">
    <text evidence="4 12">In the N-terminal section; belongs to the cytidine and deoxycytidylate deaminase family.</text>
</comment>
<dbReference type="PROSITE" id="PS00903">
    <property type="entry name" value="CYT_DCMP_DEAMINASES_1"/>
    <property type="match status" value="1"/>
</dbReference>
<feature type="binding site" evidence="14">
    <location>
        <position position="214"/>
    </location>
    <ligand>
        <name>substrate</name>
    </ligand>
</feature>
<comment type="pathway">
    <text evidence="3 12">Cofactor biosynthesis; riboflavin biosynthesis; 5-amino-6-(D-ribitylamino)uracil from GTP: step 3/4.</text>
</comment>
<comment type="pathway">
    <text evidence="2 12">Cofactor biosynthesis; riboflavin biosynthesis; 5-amino-6-(D-ribitylamino)uracil from GTP: step 2/4.</text>
</comment>
<dbReference type="OrthoDB" id="9800865at2"/>
<evidence type="ECO:0000259" key="16">
    <source>
        <dbReference type="PROSITE" id="PS51747"/>
    </source>
</evidence>
<dbReference type="NCBIfam" id="TIGR00326">
    <property type="entry name" value="eubact_ribD"/>
    <property type="match status" value="1"/>
</dbReference>
<keyword evidence="12" id="KW-0378">Hydrolase</keyword>
<dbReference type="SUPFAM" id="SSF53597">
    <property type="entry name" value="Dihydrofolate reductase-like"/>
    <property type="match status" value="1"/>
</dbReference>
<dbReference type="InterPro" id="IPR016193">
    <property type="entry name" value="Cytidine_deaminase-like"/>
</dbReference>
<evidence type="ECO:0000256" key="12">
    <source>
        <dbReference type="PIRNR" id="PIRNR006769"/>
    </source>
</evidence>
<dbReference type="AlphaFoldDB" id="A0A1K2HFA2"/>
<evidence type="ECO:0000256" key="1">
    <source>
        <dbReference type="ARBA" id="ARBA00002151"/>
    </source>
</evidence>
<comment type="catalytic activity">
    <reaction evidence="12">
        <text>5-amino-6-(5-phospho-D-ribitylamino)uracil + NADP(+) = 5-amino-6-(5-phospho-D-ribosylamino)uracil + NADPH + H(+)</text>
        <dbReference type="Rhea" id="RHEA:17845"/>
        <dbReference type="ChEBI" id="CHEBI:15378"/>
        <dbReference type="ChEBI" id="CHEBI:57783"/>
        <dbReference type="ChEBI" id="CHEBI:58349"/>
        <dbReference type="ChEBI" id="CHEBI:58421"/>
        <dbReference type="ChEBI" id="CHEBI:58453"/>
        <dbReference type="EC" id="1.1.1.193"/>
    </reaction>
</comment>
<gene>
    <name evidence="17" type="ORF">SAMN02745887_01621</name>
</gene>
<dbReference type="UniPathway" id="UPA00275">
    <property type="reaction ID" value="UER00401"/>
</dbReference>
<keyword evidence="9 12" id="KW-0521">NADP</keyword>
<comment type="function">
    <text evidence="1 12">Converts 2,5-diamino-6-(ribosylamino)-4(3h)-pyrimidinone 5'-phosphate into 5-amino-6-(ribosylamino)-2,4(1h,3h)-pyrimidinedione 5'-phosphate.</text>
</comment>
<dbReference type="InterPro" id="IPR024072">
    <property type="entry name" value="DHFR-like_dom_sf"/>
</dbReference>
<evidence type="ECO:0000256" key="3">
    <source>
        <dbReference type="ARBA" id="ARBA00004910"/>
    </source>
</evidence>
<feature type="binding site" evidence="15">
    <location>
        <position position="91"/>
    </location>
    <ligand>
        <name>Zn(2+)</name>
        <dbReference type="ChEBI" id="CHEBI:29105"/>
        <note>catalytic</note>
    </ligand>
</feature>
<feature type="binding site" evidence="14">
    <location>
        <position position="302"/>
    </location>
    <ligand>
        <name>substrate</name>
    </ligand>
</feature>
<dbReference type="NCBIfam" id="TIGR00227">
    <property type="entry name" value="ribD_Cterm"/>
    <property type="match status" value="1"/>
</dbReference>
<feature type="binding site" evidence="14">
    <location>
        <position position="175"/>
    </location>
    <ligand>
        <name>substrate</name>
    </ligand>
</feature>
<dbReference type="GO" id="GO:0050661">
    <property type="term" value="F:NADP binding"/>
    <property type="evidence" value="ECO:0007669"/>
    <property type="project" value="InterPro"/>
</dbReference>
<evidence type="ECO:0000256" key="13">
    <source>
        <dbReference type="PIRSR" id="PIRSR006769-1"/>
    </source>
</evidence>
<feature type="binding site" evidence="15">
    <location>
        <position position="82"/>
    </location>
    <ligand>
        <name>Zn(2+)</name>
        <dbReference type="ChEBI" id="CHEBI:29105"/>
        <note>catalytic</note>
    </ligand>
</feature>
<feature type="binding site" evidence="14">
    <location>
        <position position="233"/>
    </location>
    <ligand>
        <name>NADP(+)</name>
        <dbReference type="ChEBI" id="CHEBI:58349"/>
    </ligand>
</feature>
<feature type="binding site" evidence="14">
    <location>
        <position position="161"/>
    </location>
    <ligand>
        <name>NADP(+)</name>
        <dbReference type="ChEBI" id="CHEBI:58349"/>
    </ligand>
</feature>
<keyword evidence="10 12" id="KW-0560">Oxidoreductase</keyword>
<accession>A0A1K2HFA2</accession>
<evidence type="ECO:0000256" key="14">
    <source>
        <dbReference type="PIRSR" id="PIRSR006769-2"/>
    </source>
</evidence>
<dbReference type="Pfam" id="PF00383">
    <property type="entry name" value="dCMP_cyt_deam_1"/>
    <property type="match status" value="1"/>
</dbReference>
<dbReference type="EMBL" id="FPKR01000005">
    <property type="protein sequence ID" value="SFZ75492.1"/>
    <property type="molecule type" value="Genomic_DNA"/>
</dbReference>
<dbReference type="EC" id="1.1.1.193" evidence="12"/>
<dbReference type="Gene3D" id="3.40.430.10">
    <property type="entry name" value="Dihydrofolate Reductase, subunit A"/>
    <property type="match status" value="1"/>
</dbReference>
<keyword evidence="18" id="KW-1185">Reference proteome</keyword>
<dbReference type="Proteomes" id="UP000186513">
    <property type="component" value="Unassembled WGS sequence"/>
</dbReference>
<comment type="cofactor">
    <cofactor evidence="12 15">
        <name>Zn(2+)</name>
        <dbReference type="ChEBI" id="CHEBI:29105"/>
    </cofactor>
    <text evidence="12 15">Binds 1 zinc ion.</text>
</comment>
<dbReference type="EC" id="3.5.4.26" evidence="12"/>
<sequence>MSYSGADHAFMAEALRIAEGGRYISTPNPSVGCVLVRDGRIIGRGHSQAAGGAHAEVMAMRDALAQGEALAGATAYVTLEPCAHFGRTPPCAKGLIDAGIARVLAAQQDPNPLVAGRGLAMLREAGIQTELGLLQAEARESLKGFLSRIERGRPWLRLKIAASLDGKTALANGESQWITGPAARADVQKLRARSCAMLTGSGTVLKDDPQLTVRELDGQAWTGRQPLRVVLDSRGQLRPDARLLQAPGQTLLLVSQIDSAQRAALEQAGAELLALPDAHGRIDLAATLQLLGQRGMNEVTVEAGGRLNGAWLQSGLVDEIVLYQAPVLLGSAAADLADFSLARLADKFSPRVADLRQVGADLRYTLRFD</sequence>
<evidence type="ECO:0000256" key="10">
    <source>
        <dbReference type="ARBA" id="ARBA00023002"/>
    </source>
</evidence>
<evidence type="ECO:0000313" key="18">
    <source>
        <dbReference type="Proteomes" id="UP000186513"/>
    </source>
</evidence>
<comment type="catalytic activity">
    <reaction evidence="12">
        <text>2,5-diamino-6-hydroxy-4-(5-phosphoribosylamino)-pyrimidine + H2O + H(+) = 5-amino-6-(5-phospho-D-ribosylamino)uracil + NH4(+)</text>
        <dbReference type="Rhea" id="RHEA:21868"/>
        <dbReference type="ChEBI" id="CHEBI:15377"/>
        <dbReference type="ChEBI" id="CHEBI:15378"/>
        <dbReference type="ChEBI" id="CHEBI:28938"/>
        <dbReference type="ChEBI" id="CHEBI:58453"/>
        <dbReference type="ChEBI" id="CHEBI:58614"/>
        <dbReference type="EC" id="3.5.4.26"/>
    </reaction>
</comment>
<name>A0A1K2HFA2_9NEIS</name>
<dbReference type="RefSeq" id="WP_072428131.1">
    <property type="nucleotide sequence ID" value="NZ_FPKR01000005.1"/>
</dbReference>
<evidence type="ECO:0000256" key="9">
    <source>
        <dbReference type="ARBA" id="ARBA00022857"/>
    </source>
</evidence>
<organism evidence="17 18">
    <name type="scientific">Chitinimonas taiwanensis DSM 18899</name>
    <dbReference type="NCBI Taxonomy" id="1121279"/>
    <lineage>
        <taxon>Bacteria</taxon>
        <taxon>Pseudomonadati</taxon>
        <taxon>Pseudomonadota</taxon>
        <taxon>Betaproteobacteria</taxon>
        <taxon>Neisseriales</taxon>
        <taxon>Chitinibacteraceae</taxon>
        <taxon>Chitinimonas</taxon>
    </lineage>
</organism>
<reference evidence="17 18" key="1">
    <citation type="submission" date="2016-11" db="EMBL/GenBank/DDBJ databases">
        <authorList>
            <person name="Jaros S."/>
            <person name="Januszkiewicz K."/>
            <person name="Wedrychowicz H."/>
        </authorList>
    </citation>
    <scope>NUCLEOTIDE SEQUENCE [LARGE SCALE GENOMIC DNA]</scope>
    <source>
        <strain evidence="17 18">DSM 18899</strain>
    </source>
</reference>
<dbReference type="PANTHER" id="PTHR38011:SF7">
    <property type="entry name" value="2,5-DIAMINO-6-RIBOSYLAMINO-4(3H)-PYRIMIDINONE 5'-PHOSPHATE REDUCTASE"/>
    <property type="match status" value="1"/>
</dbReference>
<dbReference type="PROSITE" id="PS51747">
    <property type="entry name" value="CYT_DCMP_DEAMINASES_2"/>
    <property type="match status" value="1"/>
</dbReference>
<dbReference type="SUPFAM" id="SSF53927">
    <property type="entry name" value="Cytidine deaminase-like"/>
    <property type="match status" value="1"/>
</dbReference>
<evidence type="ECO:0000313" key="17">
    <source>
        <dbReference type="EMBL" id="SFZ75492.1"/>
    </source>
</evidence>
<evidence type="ECO:0000256" key="6">
    <source>
        <dbReference type="ARBA" id="ARBA00022619"/>
    </source>
</evidence>
<dbReference type="InterPro" id="IPR050765">
    <property type="entry name" value="Riboflavin_Biosynth_HTPR"/>
</dbReference>
<evidence type="ECO:0000256" key="11">
    <source>
        <dbReference type="ARBA" id="ARBA00023268"/>
    </source>
</evidence>
<keyword evidence="7 12" id="KW-0479">Metal-binding</keyword>
<keyword evidence="11" id="KW-0511">Multifunctional enzyme</keyword>
<dbReference type="GO" id="GO:0008703">
    <property type="term" value="F:5-amino-6-(5-phosphoribosylamino)uracil reductase activity"/>
    <property type="evidence" value="ECO:0007669"/>
    <property type="project" value="UniProtKB-EC"/>
</dbReference>
<dbReference type="PANTHER" id="PTHR38011">
    <property type="entry name" value="DIHYDROFOLATE REDUCTASE FAMILY PROTEIN (AFU_ORTHOLOGUE AFUA_8G06820)"/>
    <property type="match status" value="1"/>
</dbReference>
<proteinExistence type="inferred from homology"/>
<dbReference type="STRING" id="1121279.SAMN02745887_01621"/>
<dbReference type="CDD" id="cd01284">
    <property type="entry name" value="Riboflavin_deaminase-reductase"/>
    <property type="match status" value="1"/>
</dbReference>
<dbReference type="InterPro" id="IPR016192">
    <property type="entry name" value="APOBEC/CMP_deaminase_Zn-bd"/>
</dbReference>
<feature type="binding site" evidence="14">
    <location>
        <begin position="304"/>
        <end position="310"/>
    </location>
    <ligand>
        <name>NADP(+)</name>
        <dbReference type="ChEBI" id="CHEBI:58349"/>
    </ligand>
</feature>
<dbReference type="InterPro" id="IPR002125">
    <property type="entry name" value="CMP_dCMP_dom"/>
</dbReference>
<dbReference type="GO" id="GO:0009231">
    <property type="term" value="P:riboflavin biosynthetic process"/>
    <property type="evidence" value="ECO:0007669"/>
    <property type="project" value="UniProtKB-UniPathway"/>
</dbReference>